<dbReference type="InterPro" id="IPR015878">
    <property type="entry name" value="Ado_hCys_hydrolase_NAD-bd"/>
</dbReference>
<dbReference type="Gene3D" id="3.40.50.720">
    <property type="entry name" value="NAD(P)-binding Rossmann-like Domain"/>
    <property type="match status" value="1"/>
</dbReference>
<keyword evidence="2 5" id="KW-0554">One-carbon metabolism</keyword>
<keyword evidence="5" id="KW-0963">Cytoplasm</keyword>
<dbReference type="NCBIfam" id="TIGR00936">
    <property type="entry name" value="ahcY"/>
    <property type="match status" value="1"/>
</dbReference>
<evidence type="ECO:0000256" key="3">
    <source>
        <dbReference type="ARBA" id="ARBA00022801"/>
    </source>
</evidence>
<dbReference type="GO" id="GO:0006730">
    <property type="term" value="P:one-carbon metabolic process"/>
    <property type="evidence" value="ECO:0007669"/>
    <property type="project" value="UniProtKB-UniRule"/>
</dbReference>
<comment type="subcellular location">
    <subcellularLocation>
        <location evidence="5">Cytoplasm</location>
    </subcellularLocation>
</comment>
<dbReference type="Gene3D" id="3.40.50.1480">
    <property type="entry name" value="Adenosylhomocysteinase-like"/>
    <property type="match status" value="1"/>
</dbReference>
<comment type="caution">
    <text evidence="11">The sequence shown here is derived from an EMBL/GenBank/DDBJ whole genome shotgun (WGS) entry which is preliminary data.</text>
</comment>
<feature type="binding site" evidence="5 7">
    <location>
        <begin position="155"/>
        <end position="157"/>
    </location>
    <ligand>
        <name>NAD(+)</name>
        <dbReference type="ChEBI" id="CHEBI:57540"/>
    </ligand>
</feature>
<evidence type="ECO:0000256" key="1">
    <source>
        <dbReference type="ARBA" id="ARBA00007122"/>
    </source>
</evidence>
<dbReference type="Pfam" id="PF05221">
    <property type="entry name" value="AdoHcyase"/>
    <property type="match status" value="2"/>
</dbReference>
<protein>
    <recommendedName>
        <fullName evidence="5">Adenosylhomocysteinase</fullName>
        <ecNumber evidence="5">3.13.2.1</ecNumber>
    </recommendedName>
    <alternativeName>
        <fullName evidence="5">S-adenosyl-L-homocysteine hydrolase</fullName>
        <shortName evidence="5">AdoHcyase</shortName>
    </alternativeName>
</protein>
<evidence type="ECO:0000256" key="8">
    <source>
        <dbReference type="RuleBase" id="RU000548"/>
    </source>
</evidence>
<feature type="binding site" evidence="5 6">
    <location>
        <position position="188"/>
    </location>
    <ligand>
        <name>substrate</name>
    </ligand>
</feature>
<accession>A0A1F7XYH6</accession>
<feature type="binding site" evidence="7">
    <location>
        <begin position="220"/>
        <end position="225"/>
    </location>
    <ligand>
        <name>NAD(+)</name>
        <dbReference type="ChEBI" id="CHEBI:57540"/>
    </ligand>
</feature>
<dbReference type="Proteomes" id="UP000178419">
    <property type="component" value="Unassembled WGS sequence"/>
</dbReference>
<evidence type="ECO:0000256" key="4">
    <source>
        <dbReference type="ARBA" id="ARBA00023027"/>
    </source>
</evidence>
<evidence type="ECO:0000256" key="6">
    <source>
        <dbReference type="PIRSR" id="PIRSR001109-1"/>
    </source>
</evidence>
<dbReference type="SMART" id="SM00996">
    <property type="entry name" value="AdoHcyase"/>
    <property type="match status" value="1"/>
</dbReference>
<sequence>MTKRTGYDVKDLSLAAQGKLKIEWAAREMKVLAQIRRRFEKEKPLKGIKLASCQHVTSETANLMLTFKAGGAEVLLCASNMLSTQDSVAGSLVKDFNIPVFAVCGENIKTFYKHLNIVADFRPDISVDDGADLVSLIHKTRKSQLKNMLGSSEETTTGIIRLKSMEKDGVLGVPVIAVNDSDTKHMFDNRYGTGQSTIDGILRSTNVLLAGKFFVVCGYGYCGKGLSMRAKGMGAKVIVTEVDPVRALEAGMDGYDVMKIEDAAAIGDIFVTVTGDIDVIDLTHIKKMKSGVIIANSGHFNVEINLAALEKIKKSKRKVGQFVEEYLLPNSKIVYILGEGRLINLVAAEGHPAEVMDMSFANQALAAEYLVKNKGKLENKVYRLPEKLDKEVARLKLKAMGWGLDQLTPEQKKYLSSWQEGT</sequence>
<dbReference type="EMBL" id="MGGE01000052">
    <property type="protein sequence ID" value="OGM20081.1"/>
    <property type="molecule type" value="Genomic_DNA"/>
</dbReference>
<dbReference type="SUPFAM" id="SSF52283">
    <property type="entry name" value="Formate/glycerate dehydrogenase catalytic domain-like"/>
    <property type="match status" value="1"/>
</dbReference>
<evidence type="ECO:0000256" key="9">
    <source>
        <dbReference type="RuleBase" id="RU004166"/>
    </source>
</evidence>
<dbReference type="NCBIfam" id="NF004005">
    <property type="entry name" value="PRK05476.2-3"/>
    <property type="match status" value="1"/>
</dbReference>
<evidence type="ECO:0000256" key="2">
    <source>
        <dbReference type="ARBA" id="ARBA00022563"/>
    </source>
</evidence>
<name>A0A1F7XYH6_9BACT</name>
<comment type="pathway">
    <text evidence="5 8">Amino-acid biosynthesis; L-homocysteine biosynthesis; L-homocysteine from S-adenosyl-L-homocysteine: step 1/1.</text>
</comment>
<feature type="binding site" evidence="5 6">
    <location>
        <position position="154"/>
    </location>
    <ligand>
        <name>substrate</name>
    </ligand>
</feature>
<evidence type="ECO:0000256" key="7">
    <source>
        <dbReference type="PIRSR" id="PIRSR001109-2"/>
    </source>
</evidence>
<feature type="binding site" evidence="5 6">
    <location>
        <position position="184"/>
    </location>
    <ligand>
        <name>substrate</name>
    </ligand>
</feature>
<keyword evidence="3 5" id="KW-0378">Hydrolase</keyword>
<evidence type="ECO:0000256" key="5">
    <source>
        <dbReference type="HAMAP-Rule" id="MF_00563"/>
    </source>
</evidence>
<feature type="binding site" evidence="5 6">
    <location>
        <position position="129"/>
    </location>
    <ligand>
        <name>substrate</name>
    </ligand>
</feature>
<dbReference type="InterPro" id="IPR020082">
    <property type="entry name" value="S-Ado-L-homoCys_hydrolase_CS"/>
</dbReference>
<dbReference type="PROSITE" id="PS00739">
    <property type="entry name" value="ADOHCYASE_2"/>
    <property type="match status" value="1"/>
</dbReference>
<dbReference type="PANTHER" id="PTHR23420">
    <property type="entry name" value="ADENOSYLHOMOCYSTEINASE"/>
    <property type="match status" value="1"/>
</dbReference>
<dbReference type="EC" id="3.13.2.1" evidence="5"/>
<feature type="binding site" evidence="5 7">
    <location>
        <position position="241"/>
    </location>
    <ligand>
        <name>NAD(+)</name>
        <dbReference type="ChEBI" id="CHEBI:57540"/>
    </ligand>
</feature>
<dbReference type="GO" id="GO:0005829">
    <property type="term" value="C:cytosol"/>
    <property type="evidence" value="ECO:0007669"/>
    <property type="project" value="TreeGrafter"/>
</dbReference>
<gene>
    <name evidence="5" type="primary">ahcY</name>
    <name evidence="11" type="ORF">A2714_01480</name>
</gene>
<dbReference type="PANTHER" id="PTHR23420:SF0">
    <property type="entry name" value="ADENOSYLHOMOCYSTEINASE"/>
    <property type="match status" value="1"/>
</dbReference>
<dbReference type="AlphaFoldDB" id="A0A1F7XYH6"/>
<feature type="binding site" evidence="5 6">
    <location>
        <position position="57"/>
    </location>
    <ligand>
        <name>substrate</name>
    </ligand>
</feature>
<dbReference type="InterPro" id="IPR000043">
    <property type="entry name" value="Adenosylhomocysteinase-like"/>
</dbReference>
<evidence type="ECO:0000259" key="10">
    <source>
        <dbReference type="SMART" id="SM00997"/>
    </source>
</evidence>
<feature type="binding site" evidence="7">
    <location>
        <position position="351"/>
    </location>
    <ligand>
        <name>NAD(+)</name>
        <dbReference type="ChEBI" id="CHEBI:57540"/>
    </ligand>
</feature>
<dbReference type="InterPro" id="IPR036291">
    <property type="entry name" value="NAD(P)-bd_dom_sf"/>
</dbReference>
<dbReference type="SMART" id="SM00997">
    <property type="entry name" value="AdoHcyase_NAD"/>
    <property type="match status" value="1"/>
</dbReference>
<dbReference type="HAMAP" id="MF_00563">
    <property type="entry name" value="AdoHcyase"/>
    <property type="match status" value="1"/>
</dbReference>
<reference evidence="11 12" key="1">
    <citation type="journal article" date="2016" name="Nat. Commun.">
        <title>Thousands of microbial genomes shed light on interconnected biogeochemical processes in an aquifer system.</title>
        <authorList>
            <person name="Anantharaman K."/>
            <person name="Brown C.T."/>
            <person name="Hug L.A."/>
            <person name="Sharon I."/>
            <person name="Castelle C.J."/>
            <person name="Probst A.J."/>
            <person name="Thomas B.C."/>
            <person name="Singh A."/>
            <person name="Wilkins M.J."/>
            <person name="Karaoz U."/>
            <person name="Brodie E.L."/>
            <person name="Williams K.H."/>
            <person name="Hubbard S.S."/>
            <person name="Banfield J.F."/>
        </authorList>
    </citation>
    <scope>NUCLEOTIDE SEQUENCE [LARGE SCALE GENOMIC DNA]</scope>
</reference>
<comment type="caution">
    <text evidence="5">Lacks conserved residue(s) required for the propagation of feature annotation.</text>
</comment>
<comment type="catalytic activity">
    <reaction evidence="5 8">
        <text>S-adenosyl-L-homocysteine + H2O = L-homocysteine + adenosine</text>
        <dbReference type="Rhea" id="RHEA:21708"/>
        <dbReference type="ChEBI" id="CHEBI:15377"/>
        <dbReference type="ChEBI" id="CHEBI:16335"/>
        <dbReference type="ChEBI" id="CHEBI:57856"/>
        <dbReference type="ChEBI" id="CHEBI:58199"/>
        <dbReference type="EC" id="3.13.2.1"/>
    </reaction>
</comment>
<keyword evidence="4 5" id="KW-0520">NAD</keyword>
<feature type="binding site" evidence="5 7">
    <location>
        <position position="344"/>
    </location>
    <ligand>
        <name>NAD(+)</name>
        <dbReference type="ChEBI" id="CHEBI:57540"/>
    </ligand>
</feature>
<feature type="binding site" evidence="5">
    <location>
        <position position="189"/>
    </location>
    <ligand>
        <name>NAD(+)</name>
        <dbReference type="ChEBI" id="CHEBI:57540"/>
    </ligand>
</feature>
<organism evidence="11 12">
    <name type="scientific">Candidatus Woesebacteria bacterium RIFCSPHIGHO2_01_FULL_38_9</name>
    <dbReference type="NCBI Taxonomy" id="1802492"/>
    <lineage>
        <taxon>Bacteria</taxon>
        <taxon>Candidatus Woeseibacteriota</taxon>
    </lineage>
</organism>
<dbReference type="InterPro" id="IPR042172">
    <property type="entry name" value="Adenosylhomocyst_ase-like_sf"/>
</dbReference>
<dbReference type="GO" id="GO:0033353">
    <property type="term" value="P:S-adenosylmethionine cycle"/>
    <property type="evidence" value="ECO:0007669"/>
    <property type="project" value="TreeGrafter"/>
</dbReference>
<comment type="function">
    <text evidence="5">May play a key role in the regulation of the intracellular concentration of adenosylhomocysteine.</text>
</comment>
<dbReference type="PIRSF" id="PIRSF001109">
    <property type="entry name" value="Ad_hcy_hydrolase"/>
    <property type="match status" value="1"/>
</dbReference>
<dbReference type="CDD" id="cd00401">
    <property type="entry name" value="SAHH"/>
    <property type="match status" value="1"/>
</dbReference>
<comment type="cofactor">
    <cofactor evidence="5 7 8">
        <name>NAD(+)</name>
        <dbReference type="ChEBI" id="CHEBI:57540"/>
    </cofactor>
    <text evidence="5 7 8">Binds 1 NAD(+) per subunit.</text>
</comment>
<proteinExistence type="inferred from homology"/>
<evidence type="ECO:0000313" key="11">
    <source>
        <dbReference type="EMBL" id="OGM20081.1"/>
    </source>
</evidence>
<dbReference type="UniPathway" id="UPA00314">
    <property type="reaction ID" value="UER00076"/>
</dbReference>
<dbReference type="SUPFAM" id="SSF51735">
    <property type="entry name" value="NAD(P)-binding Rossmann-fold domains"/>
    <property type="match status" value="1"/>
</dbReference>
<dbReference type="GO" id="GO:0004013">
    <property type="term" value="F:adenosylhomocysteinase activity"/>
    <property type="evidence" value="ECO:0007669"/>
    <property type="project" value="UniProtKB-UniRule"/>
</dbReference>
<dbReference type="FunFam" id="3.40.50.720:FF:000004">
    <property type="entry name" value="Adenosylhomocysteinase"/>
    <property type="match status" value="1"/>
</dbReference>
<comment type="similarity">
    <text evidence="1 5 9">Belongs to the adenosylhomocysteinase family.</text>
</comment>
<feature type="domain" description="S-adenosyl-L-homocysteine hydrolase NAD binding" evidence="10">
    <location>
        <begin position="189"/>
        <end position="350"/>
    </location>
</feature>
<evidence type="ECO:0000313" key="12">
    <source>
        <dbReference type="Proteomes" id="UP000178419"/>
    </source>
</evidence>
<feature type="binding site" evidence="5">
    <location>
        <begin position="218"/>
        <end position="223"/>
    </location>
    <ligand>
        <name>NAD(+)</name>
        <dbReference type="ChEBI" id="CHEBI:57540"/>
    </ligand>
</feature>
<dbReference type="Pfam" id="PF00670">
    <property type="entry name" value="AdoHcyase_NAD"/>
    <property type="match status" value="1"/>
</dbReference>
<dbReference type="GO" id="GO:0071269">
    <property type="term" value="P:L-homocysteine biosynthetic process"/>
    <property type="evidence" value="ECO:0007669"/>
    <property type="project" value="UniProtKB-UniRule"/>
</dbReference>
<feature type="binding site" evidence="5 7">
    <location>
        <begin position="297"/>
        <end position="299"/>
    </location>
    <ligand>
        <name>NAD(+)</name>
        <dbReference type="ChEBI" id="CHEBI:57540"/>
    </ligand>
</feature>